<gene>
    <name evidence="3 5" type="ORF">BDZ99DRAFT_377977</name>
</gene>
<evidence type="ECO:0000313" key="3">
    <source>
        <dbReference type="EMBL" id="KAF2814631.1"/>
    </source>
</evidence>
<dbReference type="RefSeq" id="XP_033581595.1">
    <property type="nucleotide sequence ID" value="XM_033715091.1"/>
</dbReference>
<proteinExistence type="predicted"/>
<feature type="chain" id="PRO_5044629525" evidence="2">
    <location>
        <begin position="25"/>
        <end position="384"/>
    </location>
</feature>
<dbReference type="EMBL" id="MU003694">
    <property type="protein sequence ID" value="KAF2814631.1"/>
    <property type="molecule type" value="Genomic_DNA"/>
</dbReference>
<keyword evidence="4" id="KW-1185">Reference proteome</keyword>
<feature type="transmembrane region" description="Helical" evidence="1">
    <location>
        <begin position="80"/>
        <end position="101"/>
    </location>
</feature>
<evidence type="ECO:0000256" key="2">
    <source>
        <dbReference type="SAM" id="SignalP"/>
    </source>
</evidence>
<dbReference type="InterPro" id="IPR021838">
    <property type="entry name" value="DUF3431"/>
</dbReference>
<evidence type="ECO:0000256" key="1">
    <source>
        <dbReference type="SAM" id="Phobius"/>
    </source>
</evidence>
<keyword evidence="2" id="KW-0732">Signal</keyword>
<dbReference type="PANTHER" id="PTHR37490:SF1">
    <property type="entry name" value="GLYCOSYLTRANSFERASE 2-LIKE DOMAIN-CONTAINING PROTEIN"/>
    <property type="match status" value="1"/>
</dbReference>
<dbReference type="PANTHER" id="PTHR37490">
    <property type="entry name" value="EXPRESSED PROTEIN"/>
    <property type="match status" value="1"/>
</dbReference>
<organism evidence="3">
    <name type="scientific">Mytilinidion resinicola</name>
    <dbReference type="NCBI Taxonomy" id="574789"/>
    <lineage>
        <taxon>Eukaryota</taxon>
        <taxon>Fungi</taxon>
        <taxon>Dikarya</taxon>
        <taxon>Ascomycota</taxon>
        <taxon>Pezizomycotina</taxon>
        <taxon>Dothideomycetes</taxon>
        <taxon>Pleosporomycetidae</taxon>
        <taxon>Mytilinidiales</taxon>
        <taxon>Mytilinidiaceae</taxon>
        <taxon>Mytilinidion</taxon>
    </lineage>
</organism>
<dbReference type="Proteomes" id="UP000504636">
    <property type="component" value="Unplaced"/>
</dbReference>
<name>A0A6A6Z0L6_9PEZI</name>
<evidence type="ECO:0000313" key="4">
    <source>
        <dbReference type="Proteomes" id="UP000504636"/>
    </source>
</evidence>
<keyword evidence="1" id="KW-0812">Transmembrane</keyword>
<dbReference type="Pfam" id="PF11913">
    <property type="entry name" value="DUF3431"/>
    <property type="match status" value="1"/>
</dbReference>
<protein>
    <submittedName>
        <fullName evidence="3 5">Uncharacterized protein</fullName>
    </submittedName>
</protein>
<dbReference type="AlphaFoldDB" id="A0A6A6Z0L6"/>
<dbReference type="GeneID" id="54455984"/>
<feature type="signal peptide" evidence="2">
    <location>
        <begin position="1"/>
        <end position="24"/>
    </location>
</feature>
<keyword evidence="1" id="KW-1133">Transmembrane helix</keyword>
<reference evidence="3 5" key="1">
    <citation type="journal article" date="2020" name="Stud. Mycol.">
        <title>101 Dothideomycetes genomes: a test case for predicting lifestyles and emergence of pathogens.</title>
        <authorList>
            <person name="Haridas S."/>
            <person name="Albert R."/>
            <person name="Binder M."/>
            <person name="Bloem J."/>
            <person name="Labutti K."/>
            <person name="Salamov A."/>
            <person name="Andreopoulos B."/>
            <person name="Baker S."/>
            <person name="Barry K."/>
            <person name="Bills G."/>
            <person name="Bluhm B."/>
            <person name="Cannon C."/>
            <person name="Castanera R."/>
            <person name="Culley D."/>
            <person name="Daum C."/>
            <person name="Ezra D."/>
            <person name="Gonzalez J."/>
            <person name="Henrissat B."/>
            <person name="Kuo A."/>
            <person name="Liang C."/>
            <person name="Lipzen A."/>
            <person name="Lutzoni F."/>
            <person name="Magnuson J."/>
            <person name="Mondo S."/>
            <person name="Nolan M."/>
            <person name="Ohm R."/>
            <person name="Pangilinan J."/>
            <person name="Park H.-J."/>
            <person name="Ramirez L."/>
            <person name="Alfaro M."/>
            <person name="Sun H."/>
            <person name="Tritt A."/>
            <person name="Yoshinaga Y."/>
            <person name="Zwiers L.-H."/>
            <person name="Turgeon B."/>
            <person name="Goodwin S."/>
            <person name="Spatafora J."/>
            <person name="Crous P."/>
            <person name="Grigoriev I."/>
        </authorList>
    </citation>
    <scope>NUCLEOTIDE SEQUENCE</scope>
    <source>
        <strain evidence="3 5">CBS 304.34</strain>
    </source>
</reference>
<evidence type="ECO:0000313" key="5">
    <source>
        <dbReference type="RefSeq" id="XP_033581595.1"/>
    </source>
</evidence>
<keyword evidence="1" id="KW-0472">Membrane</keyword>
<reference evidence="5" key="3">
    <citation type="submission" date="2025-04" db="UniProtKB">
        <authorList>
            <consortium name="RefSeq"/>
        </authorList>
    </citation>
    <scope>IDENTIFICATION</scope>
    <source>
        <strain evidence="5">CBS 304.34</strain>
    </source>
</reference>
<reference evidence="5" key="2">
    <citation type="submission" date="2020-04" db="EMBL/GenBank/DDBJ databases">
        <authorList>
            <consortium name="NCBI Genome Project"/>
        </authorList>
    </citation>
    <scope>NUCLEOTIDE SEQUENCE</scope>
    <source>
        <strain evidence="5">CBS 304.34</strain>
    </source>
</reference>
<dbReference type="OrthoDB" id="28755at2759"/>
<accession>A0A6A6Z0L6</accession>
<sequence>MLRRSYTTVFQLFAFFAAIICIEHDDILKSCRHFGRDAYQGSLFLPSLPEIDSERCPSTPASNPPHAARFTRPQKTSNRALINFVSSTLLVGSIWVAFTVINFSESLLTHQGPVNAAPVLDLAYTTPVSTEIVISMYKEPVDSITSLVSTLRKLPSLSNSRVHIYTKDKDGDISAIRHQTGAHSVTRLRNVGREGETYLYHILSQWDSLSRHTLFIQGSVHNQRDFFSRVHNFFDPDRTGMLNLGFSGHLCKCGNCGDEWDWKDTAKLIPQLFSRVYNSSACSDVLLSYKGQFIASAKRIRGLNRAVYEELQAALVDERSWAHQEKFLDGRQDSMSAPDLGYTLERLWNVLLQCSDLAVAWKCPSLLSGKRWGGSMRDCQCLDN</sequence>